<accession>A0ACB8AC06</accession>
<evidence type="ECO:0000313" key="2">
    <source>
        <dbReference type="Proteomes" id="UP000790377"/>
    </source>
</evidence>
<keyword evidence="2" id="KW-1185">Reference proteome</keyword>
<sequence>MLPPVLNPLPSICTLPNETLELVFDELSRTDLTSIIRTTSFFHNVASRVLYRSITELSSARAVQVVKILSQSDKYPLFVRHIELAWIEVHITGNLLRLLNRTLRRLRLLTTLAIEFSSFDNNANISWIFDGCSSLALRSFTTSVKCDNDLASFLSTQTRLVDLSLRSNDFAADFHLPTTALPNLNAFRTVLPCPHVTAAVLRDRPVETVSLSLSSGETIPSLDALLLSAAVMKRLTIMSFGAEEPKMLIPEIAKRLPGLEALHIMILMAPPSQGLLIDSGSSLSLFTNLHYLTFMAPGIPASTEDERSVATAWHRACPTLRTIILPKGIVWFRSEGNWTSWSDEEPRDEAKEPQA</sequence>
<proteinExistence type="predicted"/>
<reference evidence="1" key="1">
    <citation type="journal article" date="2021" name="New Phytol.">
        <title>Evolutionary innovations through gain and loss of genes in the ectomycorrhizal Boletales.</title>
        <authorList>
            <person name="Wu G."/>
            <person name="Miyauchi S."/>
            <person name="Morin E."/>
            <person name="Kuo A."/>
            <person name="Drula E."/>
            <person name="Varga T."/>
            <person name="Kohler A."/>
            <person name="Feng B."/>
            <person name="Cao Y."/>
            <person name="Lipzen A."/>
            <person name="Daum C."/>
            <person name="Hundley H."/>
            <person name="Pangilinan J."/>
            <person name="Johnson J."/>
            <person name="Barry K."/>
            <person name="LaButti K."/>
            <person name="Ng V."/>
            <person name="Ahrendt S."/>
            <person name="Min B."/>
            <person name="Choi I.G."/>
            <person name="Park H."/>
            <person name="Plett J.M."/>
            <person name="Magnuson J."/>
            <person name="Spatafora J.W."/>
            <person name="Nagy L.G."/>
            <person name="Henrissat B."/>
            <person name="Grigoriev I.V."/>
            <person name="Yang Z.L."/>
            <person name="Xu J."/>
            <person name="Martin F.M."/>
        </authorList>
    </citation>
    <scope>NUCLEOTIDE SEQUENCE</scope>
    <source>
        <strain evidence="1">ATCC 28755</strain>
    </source>
</reference>
<dbReference type="EMBL" id="MU267700">
    <property type="protein sequence ID" value="KAH7910784.1"/>
    <property type="molecule type" value="Genomic_DNA"/>
</dbReference>
<gene>
    <name evidence="1" type="ORF">BJ138DRAFT_1113786</name>
</gene>
<organism evidence="1 2">
    <name type="scientific">Hygrophoropsis aurantiaca</name>
    <dbReference type="NCBI Taxonomy" id="72124"/>
    <lineage>
        <taxon>Eukaryota</taxon>
        <taxon>Fungi</taxon>
        <taxon>Dikarya</taxon>
        <taxon>Basidiomycota</taxon>
        <taxon>Agaricomycotina</taxon>
        <taxon>Agaricomycetes</taxon>
        <taxon>Agaricomycetidae</taxon>
        <taxon>Boletales</taxon>
        <taxon>Coniophorineae</taxon>
        <taxon>Hygrophoropsidaceae</taxon>
        <taxon>Hygrophoropsis</taxon>
    </lineage>
</organism>
<comment type="caution">
    <text evidence="1">The sequence shown here is derived from an EMBL/GenBank/DDBJ whole genome shotgun (WGS) entry which is preliminary data.</text>
</comment>
<evidence type="ECO:0000313" key="1">
    <source>
        <dbReference type="EMBL" id="KAH7910784.1"/>
    </source>
</evidence>
<protein>
    <submittedName>
        <fullName evidence="1">Uncharacterized protein</fullName>
    </submittedName>
</protein>
<dbReference type="Proteomes" id="UP000790377">
    <property type="component" value="Unassembled WGS sequence"/>
</dbReference>
<name>A0ACB8AC06_9AGAM</name>